<feature type="chain" id="PRO_5016114496" evidence="1">
    <location>
        <begin position="20"/>
        <end position="221"/>
    </location>
</feature>
<gene>
    <name evidence="2" type="ORF">LX69_03288</name>
</gene>
<dbReference type="AlphaFoldDB" id="A0A2W7MXE0"/>
<evidence type="ECO:0000313" key="3">
    <source>
        <dbReference type="Proteomes" id="UP000249239"/>
    </source>
</evidence>
<dbReference type="PANTHER" id="PTHR38477">
    <property type="entry name" value="HYPOTHETICAL EXPORTED PROTEIN"/>
    <property type="match status" value="1"/>
</dbReference>
<evidence type="ECO:0000313" key="2">
    <source>
        <dbReference type="EMBL" id="PZX10827.1"/>
    </source>
</evidence>
<name>A0A2W7MXE0_9BACT</name>
<proteinExistence type="predicted"/>
<sequence>MKKFFALMMMMSLVSGLSAKNEPEPSKAETSFDPAFLLHKKIACQQLSFEAFRTAYYGHRSIRNQFDNDTLITIVDFSKPSTEDRFFVVDIKNGKLLIKTLVAHGKNSGNLYAEKFSNVMSSLQSSLGFFKTGSTYTGKHGFSMLLNGLEKGINDKARERAVVVHSADYVSEAYAKQHGRLGRSFGCPALSKEMNDKVINLIKNGSCMFLYHPSQYQLAAN</sequence>
<protein>
    <submittedName>
        <fullName evidence="2">L,D-transpeptidase-like protein</fullName>
    </submittedName>
</protein>
<keyword evidence="3" id="KW-1185">Reference proteome</keyword>
<comment type="caution">
    <text evidence="2">The sequence shown here is derived from an EMBL/GenBank/DDBJ whole genome shotgun (WGS) entry which is preliminary data.</text>
</comment>
<dbReference type="Pfam" id="PF13645">
    <property type="entry name" value="YkuD_2"/>
    <property type="match status" value="1"/>
</dbReference>
<evidence type="ECO:0000256" key="1">
    <source>
        <dbReference type="SAM" id="SignalP"/>
    </source>
</evidence>
<feature type="signal peptide" evidence="1">
    <location>
        <begin position="1"/>
        <end position="19"/>
    </location>
</feature>
<dbReference type="PANTHER" id="PTHR38477:SF1">
    <property type="entry name" value="MUREIN L,D-TRANSPEPTIDASE CATALYTIC DOMAIN FAMILY PROTEIN"/>
    <property type="match status" value="1"/>
</dbReference>
<dbReference type="RefSeq" id="WP_221621395.1">
    <property type="nucleotide sequence ID" value="NZ_QKZK01000047.1"/>
</dbReference>
<keyword evidence="1" id="KW-0732">Signal</keyword>
<accession>A0A2W7MXE0</accession>
<dbReference type="InterPro" id="IPR032676">
    <property type="entry name" value="YkuD_2"/>
</dbReference>
<organism evidence="2 3">
    <name type="scientific">Breznakibacter xylanolyticus</name>
    <dbReference type="NCBI Taxonomy" id="990"/>
    <lineage>
        <taxon>Bacteria</taxon>
        <taxon>Pseudomonadati</taxon>
        <taxon>Bacteroidota</taxon>
        <taxon>Bacteroidia</taxon>
        <taxon>Marinilabiliales</taxon>
        <taxon>Marinilabiliaceae</taxon>
        <taxon>Breznakibacter</taxon>
    </lineage>
</organism>
<reference evidence="2 3" key="1">
    <citation type="submission" date="2018-06" db="EMBL/GenBank/DDBJ databases">
        <title>Genomic Encyclopedia of Archaeal and Bacterial Type Strains, Phase II (KMG-II): from individual species to whole genera.</title>
        <authorList>
            <person name="Goeker M."/>
        </authorList>
    </citation>
    <scope>NUCLEOTIDE SEQUENCE [LARGE SCALE GENOMIC DNA]</scope>
    <source>
        <strain evidence="2 3">DSM 6779</strain>
    </source>
</reference>
<dbReference type="Proteomes" id="UP000249239">
    <property type="component" value="Unassembled WGS sequence"/>
</dbReference>
<dbReference type="EMBL" id="QKZK01000047">
    <property type="protein sequence ID" value="PZX10827.1"/>
    <property type="molecule type" value="Genomic_DNA"/>
</dbReference>